<accession>A0A0D0AFH2</accession>
<dbReference type="InterPro" id="IPR019734">
    <property type="entry name" value="TPR_rpt"/>
</dbReference>
<dbReference type="SUPFAM" id="SSF48452">
    <property type="entry name" value="TPR-like"/>
    <property type="match status" value="2"/>
</dbReference>
<evidence type="ECO:0000256" key="1">
    <source>
        <dbReference type="ARBA" id="ARBA00022737"/>
    </source>
</evidence>
<dbReference type="OrthoDB" id="10263032at2759"/>
<evidence type="ECO:0000256" key="2">
    <source>
        <dbReference type="ARBA" id="ARBA00022803"/>
    </source>
</evidence>
<dbReference type="Gene3D" id="1.25.40.1010">
    <property type="match status" value="1"/>
</dbReference>
<dbReference type="Pfam" id="PF12569">
    <property type="entry name" value="NatA_aux_su"/>
    <property type="match status" value="1"/>
</dbReference>
<dbReference type="EMBL" id="KN835491">
    <property type="protein sequence ID" value="KIK36884.1"/>
    <property type="molecule type" value="Genomic_DNA"/>
</dbReference>
<dbReference type="PIRSF" id="PIRSF000422">
    <property type="entry name" value="N-terminal-AcTrfase-A_aux_su"/>
    <property type="match status" value="1"/>
</dbReference>
<proteinExistence type="predicted"/>
<keyword evidence="5" id="KW-1185">Reference proteome</keyword>
<dbReference type="HOGENOM" id="CLU_006686_1_0_1"/>
<dbReference type="GO" id="GO:0031415">
    <property type="term" value="C:NatA complex"/>
    <property type="evidence" value="ECO:0007669"/>
    <property type="project" value="TreeGrafter"/>
</dbReference>
<dbReference type="Proteomes" id="UP000054485">
    <property type="component" value="Unassembled WGS sequence"/>
</dbReference>
<protein>
    <submittedName>
        <fullName evidence="4">Uncharacterized protein</fullName>
    </submittedName>
</protein>
<reference evidence="4 5" key="1">
    <citation type="submission" date="2014-04" db="EMBL/GenBank/DDBJ databases">
        <authorList>
            <consortium name="DOE Joint Genome Institute"/>
            <person name="Kuo A."/>
            <person name="Ruytinx J."/>
            <person name="Rineau F."/>
            <person name="Colpaert J."/>
            <person name="Kohler A."/>
            <person name="Nagy L.G."/>
            <person name="Floudas D."/>
            <person name="Copeland A."/>
            <person name="Barry K.W."/>
            <person name="Cichocki N."/>
            <person name="Veneault-Fourrey C."/>
            <person name="LaButti K."/>
            <person name="Lindquist E.A."/>
            <person name="Lipzen A."/>
            <person name="Lundell T."/>
            <person name="Morin E."/>
            <person name="Murat C."/>
            <person name="Sun H."/>
            <person name="Tunlid A."/>
            <person name="Henrissat B."/>
            <person name="Grigoriev I.V."/>
            <person name="Hibbett D.S."/>
            <person name="Martin F."/>
            <person name="Nordberg H.P."/>
            <person name="Cantor M.N."/>
            <person name="Hua S.X."/>
        </authorList>
    </citation>
    <scope>NUCLEOTIDE SEQUENCE [LARGE SCALE GENOMIC DNA]</scope>
    <source>
        <strain evidence="4 5">UH-Slu-Lm8-n1</strain>
    </source>
</reference>
<feature type="region of interest" description="Disordered" evidence="3">
    <location>
        <begin position="608"/>
        <end position="652"/>
    </location>
</feature>
<feature type="region of interest" description="Disordered" evidence="3">
    <location>
        <begin position="853"/>
        <end position="872"/>
    </location>
</feature>
<name>A0A0D0AFH2_9AGAM</name>
<dbReference type="InParanoid" id="A0A0D0AFH2"/>
<keyword evidence="2" id="KW-0802">TPR repeat</keyword>
<dbReference type="SMART" id="SM00028">
    <property type="entry name" value="TPR"/>
    <property type="match status" value="5"/>
</dbReference>
<feature type="compositionally biased region" description="Basic and acidic residues" evidence="3">
    <location>
        <begin position="635"/>
        <end position="647"/>
    </location>
</feature>
<dbReference type="InterPro" id="IPR011990">
    <property type="entry name" value="TPR-like_helical_dom_sf"/>
</dbReference>
<dbReference type="STRING" id="930992.A0A0D0AFH2"/>
<evidence type="ECO:0000313" key="4">
    <source>
        <dbReference type="EMBL" id="KIK36884.1"/>
    </source>
</evidence>
<dbReference type="PANTHER" id="PTHR22767:SF2">
    <property type="entry name" value="N(ALPHA)-ACETYLTRANSFERASE 15_16, ISOFORM A"/>
    <property type="match status" value="1"/>
</dbReference>
<sequence length="872" mass="98769">MAPPALAQKDKKLFADLLSQYENRQLSKGRKTADQILKKYPEHGETMCMKGLILVHLGQRDEGINLVKEGMRKDLSSHICWHVWALIQKSEHKYEDALKSYIQALKFDKDNFNILRDTAVLQTQTRQFEGLVETRHNLLRLRPYNRHHWVGLAVAYQLNGNLAEAKQVLEYIEGFLRNVGSYDVEFSELLMYHVRILEDMGDFKSAVDMLESHDRAKGGSVLDRMAGTEMKARLLAKLKESNADDEQKTAWTERADAAWRWLLSQNADGYEYYKGFLTNQGIDLDNVTDENREKALEMLRGYFNVQFATAPRRLALHVAARQEFTDLIKPYLTNALTKGIPSLFADLKPLYKDSAKRQIIEDTVEEFRANFESSSPSTGVSVEPTTYLWALYLLAQHHSYLGRHKQALEILDIAIAHTPTLPELYMTRARALKRAGDPYGAARAMNEARLLDGQDRFINTKTGKYLLRAGMVNEADAIFSKFTRGGTSAAADLEEMQAMHYLVEQGDSYRRAGKFNLALKKYYVIQKVFESFREDQYEFHQYSVRKTILNVYTEMLKWEDNVRSHPGFIHAAVATVQIWIALYDDATIGPSLQPVEITAPDVSSKKALNKAKKAARKGQPEADGANSKKATATQSEDKGLEPPRLKDDDPEGLKLVLVEDPLERADKYLTGLSELVPQNMDICFAVYDVAIRRKKYLQAVRMLMRAHSLDSEHPDLHWRIVHLRNTVSSLPESIPAPVGPVLAESIASLLPEEVSLELFNSQYLQKHSSSPMAIVAHAKVAQILKAPQDEIDSILFTVLKEPAQLDHEAAFSVLSYLKEMKSARAEEFRIACNDRFELSTLFKSDEEIAALQRSFSESGESPADGEALETVT</sequence>
<dbReference type="Gene3D" id="1.25.40.1040">
    <property type="match status" value="1"/>
</dbReference>
<evidence type="ECO:0000256" key="3">
    <source>
        <dbReference type="SAM" id="MobiDB-lite"/>
    </source>
</evidence>
<dbReference type="InterPro" id="IPR021183">
    <property type="entry name" value="NatA_aux_su"/>
</dbReference>
<gene>
    <name evidence="4" type="ORF">CY34DRAFT_810870</name>
</gene>
<dbReference type="AlphaFoldDB" id="A0A0D0AFH2"/>
<dbReference type="FunCoup" id="A0A0D0AFH2">
    <property type="interactions" value="582"/>
</dbReference>
<dbReference type="PANTHER" id="PTHR22767">
    <property type="entry name" value="N-TERMINAL ACETYLTRANSFERASE-RELATED"/>
    <property type="match status" value="1"/>
</dbReference>
<keyword evidence="1" id="KW-0677">Repeat</keyword>
<reference evidence="5" key="2">
    <citation type="submission" date="2015-01" db="EMBL/GenBank/DDBJ databases">
        <title>Evolutionary Origins and Diversification of the Mycorrhizal Mutualists.</title>
        <authorList>
            <consortium name="DOE Joint Genome Institute"/>
            <consortium name="Mycorrhizal Genomics Consortium"/>
            <person name="Kohler A."/>
            <person name="Kuo A."/>
            <person name="Nagy L.G."/>
            <person name="Floudas D."/>
            <person name="Copeland A."/>
            <person name="Barry K.W."/>
            <person name="Cichocki N."/>
            <person name="Veneault-Fourrey C."/>
            <person name="LaButti K."/>
            <person name="Lindquist E.A."/>
            <person name="Lipzen A."/>
            <person name="Lundell T."/>
            <person name="Morin E."/>
            <person name="Murat C."/>
            <person name="Riley R."/>
            <person name="Ohm R."/>
            <person name="Sun H."/>
            <person name="Tunlid A."/>
            <person name="Henrissat B."/>
            <person name="Grigoriev I.V."/>
            <person name="Hibbett D.S."/>
            <person name="Martin F."/>
        </authorList>
    </citation>
    <scope>NUCLEOTIDE SEQUENCE [LARGE SCALE GENOMIC DNA]</scope>
    <source>
        <strain evidence="5">UH-Slu-Lm8-n1</strain>
    </source>
</reference>
<organism evidence="4 5">
    <name type="scientific">Suillus luteus UH-Slu-Lm8-n1</name>
    <dbReference type="NCBI Taxonomy" id="930992"/>
    <lineage>
        <taxon>Eukaryota</taxon>
        <taxon>Fungi</taxon>
        <taxon>Dikarya</taxon>
        <taxon>Basidiomycota</taxon>
        <taxon>Agaricomycotina</taxon>
        <taxon>Agaricomycetes</taxon>
        <taxon>Agaricomycetidae</taxon>
        <taxon>Boletales</taxon>
        <taxon>Suillineae</taxon>
        <taxon>Suillaceae</taxon>
        <taxon>Suillus</taxon>
    </lineage>
</organism>
<evidence type="ECO:0000313" key="5">
    <source>
        <dbReference type="Proteomes" id="UP000054485"/>
    </source>
</evidence>